<dbReference type="Proteomes" id="UP000037460">
    <property type="component" value="Unassembled WGS sequence"/>
</dbReference>
<evidence type="ECO:0000256" key="3">
    <source>
        <dbReference type="ARBA" id="ARBA00022801"/>
    </source>
</evidence>
<dbReference type="GO" id="GO:0004722">
    <property type="term" value="F:protein serine/threonine phosphatase activity"/>
    <property type="evidence" value="ECO:0007669"/>
    <property type="project" value="InterPro"/>
</dbReference>
<feature type="compositionally biased region" description="Low complexity" evidence="7">
    <location>
        <begin position="491"/>
        <end position="511"/>
    </location>
</feature>
<proteinExistence type="inferred from homology"/>
<dbReference type="Pfam" id="PF01436">
    <property type="entry name" value="NHL"/>
    <property type="match status" value="1"/>
</dbReference>
<dbReference type="SUPFAM" id="SSF54695">
    <property type="entry name" value="POZ domain"/>
    <property type="match status" value="1"/>
</dbReference>
<keyword evidence="4 6" id="KW-0904">Protein phosphatase</keyword>
<protein>
    <submittedName>
        <fullName evidence="10">NHL repeat containing protein</fullName>
    </submittedName>
</protein>
<comment type="similarity">
    <text evidence="6">Belongs to the PP2C family.</text>
</comment>
<sequence>MSCAVSSLAGSGHAGFENRRGTASQLNNPTNLTITTYGDVLIADWGNHCIRKISPFGDVTTFAGTGVTGHVDGPRASAEFATPCGIAADSAGNVYVADNHCIRHISPDGEVRTIAGQPGTPGFADGQGAAAMFNTPLDLAIDGEGNLIVADCMNHRIRRVTPQGDKTVFAGNNAGAGYSDGAPSDALFQNLTGIAIDAEGNILVCGGDHRIRVIAAGVTPPRILPLPQIPPSSRVAQMAALLSDPSRADVTFVVEGEKIKAHSVLLAARSEYFERMLCGGFAEAGSSAAGSAAQIPIQNTTPAAFRALLRYLYTDELAFSEDDVVHVMHKAHEIDERRVYAHCLRYCQEHLAPPNAIGWLVLADKYHMAELRDVASSYVAHNMRRIRMVARDSMHLLAANPTLMLEGPRQTMEDRHTNADDGWEAGVGRQAHRIVGSNTWPQCAFYGVFDGHGGARTATAVSRSLWSDLQGRLVRYCEAASGDGNSGGGLPATDPDGPEPAAEAPPVGAPTIEAPDVATLTEMCLASFAATEADVIAQGRRGRWTDGCTAVTCLLFGRHLIVANLGDSRIVLCTGGKAVRLSEDHKPSNPKELARIQKAGGFVRSVMGISRLNGDLSLSRAFGDGEYKRPASRSSPPARSSPALRASPPSLRSQSSKLASRALRGVAGRGGAGAALAAALAGAELVAGDGKENGEGGGDEISVSSAGSESTVSSHSGAPAPRSAPPAPAPPEPEGPLSAIPDIFERKLDPADQFLLLACDGVWDVFSDEVAVKHVLSGLSGSGNDPRKAADYLVEQVLRSGRCTDNVTALVVLLKVERA</sequence>
<dbReference type="SUPFAM" id="SSF63829">
    <property type="entry name" value="Calcium-dependent phosphotriesterase"/>
    <property type="match status" value="1"/>
</dbReference>
<dbReference type="InterPro" id="IPR011333">
    <property type="entry name" value="SKP1/BTB/POZ_sf"/>
</dbReference>
<dbReference type="AlphaFoldDB" id="A0A0M0JJG0"/>
<keyword evidence="3 6" id="KW-0378">Hydrolase</keyword>
<feature type="repeat" description="NHL" evidence="5">
    <location>
        <begin position="79"/>
        <end position="108"/>
    </location>
</feature>
<comment type="caution">
    <text evidence="10">The sequence shown here is derived from an EMBL/GenBank/DDBJ whole genome shotgun (WGS) entry which is preliminary data.</text>
</comment>
<dbReference type="InterPro" id="IPR001258">
    <property type="entry name" value="NHL_repeat"/>
</dbReference>
<keyword evidence="2" id="KW-0677">Repeat</keyword>
<dbReference type="InterPro" id="IPR000222">
    <property type="entry name" value="PP2C_BS"/>
</dbReference>
<reference evidence="11" key="1">
    <citation type="journal article" date="2015" name="PLoS Genet.">
        <title>Genome Sequence and Transcriptome Analyses of Chrysochromulina tobin: Metabolic Tools for Enhanced Algal Fitness in the Prominent Order Prymnesiales (Haptophyceae).</title>
        <authorList>
            <person name="Hovde B.T."/>
            <person name="Deodato C.R."/>
            <person name="Hunsperger H.M."/>
            <person name="Ryken S.A."/>
            <person name="Yost W."/>
            <person name="Jha R.K."/>
            <person name="Patterson J."/>
            <person name="Monnat R.J. Jr."/>
            <person name="Barlow S.B."/>
            <person name="Starkenburg S.R."/>
            <person name="Cattolico R.A."/>
        </authorList>
    </citation>
    <scope>NUCLEOTIDE SEQUENCE</scope>
    <source>
        <strain evidence="11">CCMP291</strain>
    </source>
</reference>
<dbReference type="OrthoDB" id="10264738at2759"/>
<dbReference type="CDD" id="cd14733">
    <property type="entry name" value="BACK"/>
    <property type="match status" value="1"/>
</dbReference>
<accession>A0A0M0JJG0</accession>
<evidence type="ECO:0000256" key="4">
    <source>
        <dbReference type="ARBA" id="ARBA00022912"/>
    </source>
</evidence>
<dbReference type="CDD" id="cd18186">
    <property type="entry name" value="BTB_POZ_ZBTB_KLHL-like"/>
    <property type="match status" value="1"/>
</dbReference>
<evidence type="ECO:0000259" key="8">
    <source>
        <dbReference type="PROSITE" id="PS50097"/>
    </source>
</evidence>
<dbReference type="CDD" id="cd00143">
    <property type="entry name" value="PP2Cc"/>
    <property type="match status" value="1"/>
</dbReference>
<evidence type="ECO:0000313" key="11">
    <source>
        <dbReference type="Proteomes" id="UP000037460"/>
    </source>
</evidence>
<keyword evidence="1" id="KW-0479">Metal-binding</keyword>
<dbReference type="Pfam" id="PF00481">
    <property type="entry name" value="PP2C"/>
    <property type="match status" value="2"/>
</dbReference>
<dbReference type="InterPro" id="IPR011042">
    <property type="entry name" value="6-blade_b-propeller_TolB-like"/>
</dbReference>
<dbReference type="Gene3D" id="3.60.40.10">
    <property type="entry name" value="PPM-type phosphatase domain"/>
    <property type="match status" value="1"/>
</dbReference>
<gene>
    <name evidence="10" type="ORF">Ctob_012399</name>
</gene>
<dbReference type="Gene3D" id="2.120.10.30">
    <property type="entry name" value="TolB, C-terminal domain"/>
    <property type="match status" value="3"/>
</dbReference>
<keyword evidence="11" id="KW-1185">Reference proteome</keyword>
<feature type="compositionally biased region" description="Low complexity" evidence="7">
    <location>
        <begin position="700"/>
        <end position="721"/>
    </location>
</feature>
<dbReference type="PROSITE" id="PS51125">
    <property type="entry name" value="NHL"/>
    <property type="match status" value="3"/>
</dbReference>
<dbReference type="InterPro" id="IPR036457">
    <property type="entry name" value="PPM-type-like_dom_sf"/>
</dbReference>
<feature type="region of interest" description="Disordered" evidence="7">
    <location>
        <begin position="690"/>
        <end position="739"/>
    </location>
</feature>
<name>A0A0M0JJG0_9EUKA</name>
<feature type="domain" description="PPM-type phosphatase" evidence="9">
    <location>
        <begin position="397"/>
        <end position="814"/>
    </location>
</feature>
<dbReference type="PROSITE" id="PS50097">
    <property type="entry name" value="BTB"/>
    <property type="match status" value="1"/>
</dbReference>
<feature type="region of interest" description="Disordered" evidence="7">
    <location>
        <begin position="480"/>
        <end position="511"/>
    </location>
</feature>
<feature type="region of interest" description="Disordered" evidence="7">
    <location>
        <begin position="1"/>
        <end position="29"/>
    </location>
</feature>
<dbReference type="Pfam" id="PF00651">
    <property type="entry name" value="BTB"/>
    <property type="match status" value="1"/>
</dbReference>
<evidence type="ECO:0000256" key="6">
    <source>
        <dbReference type="RuleBase" id="RU003465"/>
    </source>
</evidence>
<evidence type="ECO:0000313" key="10">
    <source>
        <dbReference type="EMBL" id="KOO26383.1"/>
    </source>
</evidence>
<feature type="compositionally biased region" description="Pro residues" evidence="7">
    <location>
        <begin position="722"/>
        <end position="734"/>
    </location>
</feature>
<feature type="region of interest" description="Disordered" evidence="7">
    <location>
        <begin position="626"/>
        <end position="658"/>
    </location>
</feature>
<dbReference type="PROSITE" id="PS01032">
    <property type="entry name" value="PPM_1"/>
    <property type="match status" value="1"/>
</dbReference>
<dbReference type="EMBL" id="JWZX01002860">
    <property type="protein sequence ID" value="KOO26383.1"/>
    <property type="molecule type" value="Genomic_DNA"/>
</dbReference>
<dbReference type="InterPro" id="IPR000210">
    <property type="entry name" value="BTB/POZ_dom"/>
</dbReference>
<dbReference type="InterPro" id="IPR015655">
    <property type="entry name" value="PP2C"/>
</dbReference>
<feature type="domain" description="BTB" evidence="8">
    <location>
        <begin position="248"/>
        <end position="321"/>
    </location>
</feature>
<feature type="repeat" description="NHL" evidence="5">
    <location>
        <begin position="21"/>
        <end position="56"/>
    </location>
</feature>
<evidence type="ECO:0000256" key="2">
    <source>
        <dbReference type="ARBA" id="ARBA00022737"/>
    </source>
</evidence>
<evidence type="ECO:0000259" key="9">
    <source>
        <dbReference type="PROSITE" id="PS51746"/>
    </source>
</evidence>
<dbReference type="Gene3D" id="3.30.710.10">
    <property type="entry name" value="Potassium Channel Kv1.1, Chain A"/>
    <property type="match status" value="1"/>
</dbReference>
<organism evidence="10 11">
    <name type="scientific">Chrysochromulina tobinii</name>
    <dbReference type="NCBI Taxonomy" id="1460289"/>
    <lineage>
        <taxon>Eukaryota</taxon>
        <taxon>Haptista</taxon>
        <taxon>Haptophyta</taxon>
        <taxon>Prymnesiophyceae</taxon>
        <taxon>Prymnesiales</taxon>
        <taxon>Chrysochromulinaceae</taxon>
        <taxon>Chrysochromulina</taxon>
    </lineage>
</organism>
<dbReference type="GO" id="GO:0046872">
    <property type="term" value="F:metal ion binding"/>
    <property type="evidence" value="ECO:0007669"/>
    <property type="project" value="UniProtKB-KW"/>
</dbReference>
<feature type="repeat" description="NHL" evidence="5">
    <location>
        <begin position="133"/>
        <end position="163"/>
    </location>
</feature>
<dbReference type="PROSITE" id="PS51746">
    <property type="entry name" value="PPM_2"/>
    <property type="match status" value="1"/>
</dbReference>
<evidence type="ECO:0000256" key="5">
    <source>
        <dbReference type="PROSITE-ProRule" id="PRU00504"/>
    </source>
</evidence>
<evidence type="ECO:0000256" key="1">
    <source>
        <dbReference type="ARBA" id="ARBA00022723"/>
    </source>
</evidence>
<dbReference type="SUPFAM" id="SSF81606">
    <property type="entry name" value="PP2C-like"/>
    <property type="match status" value="1"/>
</dbReference>
<dbReference type="SMART" id="SM00225">
    <property type="entry name" value="BTB"/>
    <property type="match status" value="1"/>
</dbReference>
<evidence type="ECO:0000256" key="7">
    <source>
        <dbReference type="SAM" id="MobiDB-lite"/>
    </source>
</evidence>
<dbReference type="InterPro" id="IPR001932">
    <property type="entry name" value="PPM-type_phosphatase-like_dom"/>
</dbReference>
<dbReference type="SMART" id="SM00332">
    <property type="entry name" value="PP2Cc"/>
    <property type="match status" value="1"/>
</dbReference>
<feature type="compositionally biased region" description="Low complexity" evidence="7">
    <location>
        <begin position="632"/>
        <end position="658"/>
    </location>
</feature>
<dbReference type="PANTHER" id="PTHR47992">
    <property type="entry name" value="PROTEIN PHOSPHATASE"/>
    <property type="match status" value="1"/>
</dbReference>